<dbReference type="InterPro" id="IPR033731">
    <property type="entry name" value="GlyRS-like_core"/>
</dbReference>
<reference evidence="10 11" key="1">
    <citation type="submission" date="2021-03" db="EMBL/GenBank/DDBJ databases">
        <title>Sequencing the genomes of 1000 actinobacteria strains.</title>
        <authorList>
            <person name="Klenk H.-P."/>
        </authorList>
    </citation>
    <scope>NUCLEOTIDE SEQUENCE [LARGE SCALE GENOMIC DNA]</scope>
    <source>
        <strain evidence="10 11">DSM 12544</strain>
    </source>
</reference>
<evidence type="ECO:0000256" key="1">
    <source>
        <dbReference type="ARBA" id="ARBA00008226"/>
    </source>
</evidence>
<dbReference type="CDD" id="cd00774">
    <property type="entry name" value="GlyRS-like_core"/>
    <property type="match status" value="1"/>
</dbReference>
<evidence type="ECO:0000259" key="9">
    <source>
        <dbReference type="PROSITE" id="PS50862"/>
    </source>
</evidence>
<dbReference type="Proteomes" id="UP001519331">
    <property type="component" value="Unassembled WGS sequence"/>
</dbReference>
<evidence type="ECO:0000256" key="2">
    <source>
        <dbReference type="ARBA" id="ARBA00022490"/>
    </source>
</evidence>
<protein>
    <recommendedName>
        <fullName evidence="8">Glycine--tRNA ligase</fullName>
        <ecNumber evidence="8">6.1.1.14</ecNumber>
    </recommendedName>
    <alternativeName>
        <fullName evidence="8">Glycyl-tRNA synthetase</fullName>
        <shortName evidence="8">GlyRS</shortName>
    </alternativeName>
</protein>
<dbReference type="Gene3D" id="3.30.930.10">
    <property type="entry name" value="Bira Bifunctional Protein, Domain 2"/>
    <property type="match status" value="1"/>
</dbReference>
<gene>
    <name evidence="8" type="primary">glyQS</name>
    <name evidence="10" type="ORF">JOF45_001759</name>
</gene>
<dbReference type="InterPro" id="IPR036621">
    <property type="entry name" value="Anticodon-bd_dom_sf"/>
</dbReference>
<dbReference type="EMBL" id="JAGINX010000001">
    <property type="protein sequence ID" value="MBP2318740.1"/>
    <property type="molecule type" value="Genomic_DNA"/>
</dbReference>
<keyword evidence="2 8" id="KW-0963">Cytoplasm</keyword>
<comment type="similarity">
    <text evidence="1 8">Belongs to the class-II aminoacyl-tRNA synthetase family.</text>
</comment>
<comment type="function">
    <text evidence="8">Catalyzes the attachment of glycine to tRNA(Gly).</text>
</comment>
<keyword evidence="7 8" id="KW-0030">Aminoacyl-tRNA synthetase</keyword>
<keyword evidence="3 8" id="KW-0436">Ligase</keyword>
<accession>A0ABS4T3P7</accession>
<name>A0ABS4T3P7_9MICC</name>
<keyword evidence="11" id="KW-1185">Reference proteome</keyword>
<feature type="binding site" evidence="8">
    <location>
        <begin position="194"/>
        <end position="196"/>
    </location>
    <ligand>
        <name>ATP</name>
        <dbReference type="ChEBI" id="CHEBI:30616"/>
    </ligand>
</feature>
<comment type="caution">
    <text evidence="10">The sequence shown here is derived from an EMBL/GenBank/DDBJ whole genome shotgun (WGS) entry which is preliminary data.</text>
</comment>
<sequence length="459" mass="52386">MAKETALDKVIALAKRRGFVFQSGEIYGGSRSAWDYGPLGTELKENIKSEWWQSFVRGRGDMVGLDSAIILPQQVWHASGHVKTFSDPLVECTQCHRRHRQDHLEEAFEEKKGRAPSGMEEIVCPDCGTRGSWTEPQQFSGLMKTYLGPVDDEKGLHYMRPETAQGIFVNFSNVVTSARQKPPFGIGQIGKAFRNEITPGNFIFRTREFEQMEIEYFTHPEEAAQWFDHWVEACYTWFTDLGLNPDHLRKFDVPEEERAHYSAATIDLEYRFDFQGSEWGELMGIANRTDYDLGSHMEASGAKLQYFDPKTEEHYTPYVIEPSFGLTRAMMAFLIDSYTEDEAPNAKGGVDTRTVLKLHPKLAPVKAAVLPLSKKAELAEPSQRLADQLRKHWNIDYDDAGAIGRRYRRQDEIGTPFCITVDFDTLEDQAVTIRDRDEMTQERVALDQVQSYLAARLLG</sequence>
<evidence type="ECO:0000256" key="8">
    <source>
        <dbReference type="HAMAP-Rule" id="MF_00253"/>
    </source>
</evidence>
<evidence type="ECO:0000256" key="7">
    <source>
        <dbReference type="ARBA" id="ARBA00023146"/>
    </source>
</evidence>
<feature type="binding site" evidence="8">
    <location>
        <begin position="321"/>
        <end position="325"/>
    </location>
    <ligand>
        <name>substrate</name>
    </ligand>
</feature>
<dbReference type="PANTHER" id="PTHR10745:SF8">
    <property type="entry name" value="DNA POLYMERASE SUBUNIT GAMMA-2, MITOCHONDRIAL"/>
    <property type="match status" value="1"/>
</dbReference>
<dbReference type="CDD" id="cd00858">
    <property type="entry name" value="GlyRS_anticodon"/>
    <property type="match status" value="1"/>
</dbReference>
<feature type="binding site" evidence="8">
    <location>
        <position position="162"/>
    </location>
    <ligand>
        <name>substrate</name>
    </ligand>
</feature>
<dbReference type="Pfam" id="PF00587">
    <property type="entry name" value="tRNA-synt_2b"/>
    <property type="match status" value="1"/>
</dbReference>
<dbReference type="InterPro" id="IPR006195">
    <property type="entry name" value="aa-tRNA-synth_II"/>
</dbReference>
<dbReference type="SUPFAM" id="SSF52954">
    <property type="entry name" value="Class II aaRS ABD-related"/>
    <property type="match status" value="1"/>
</dbReference>
<evidence type="ECO:0000256" key="4">
    <source>
        <dbReference type="ARBA" id="ARBA00022741"/>
    </source>
</evidence>
<evidence type="ECO:0000256" key="3">
    <source>
        <dbReference type="ARBA" id="ARBA00022598"/>
    </source>
</evidence>
<evidence type="ECO:0000313" key="10">
    <source>
        <dbReference type="EMBL" id="MBP2318740.1"/>
    </source>
</evidence>
<feature type="binding site" evidence="8">
    <location>
        <position position="100"/>
    </location>
    <ligand>
        <name>substrate</name>
    </ligand>
</feature>
<feature type="domain" description="Aminoacyl-transfer RNA synthetases class-II family profile" evidence="9">
    <location>
        <begin position="8"/>
        <end position="364"/>
    </location>
</feature>
<dbReference type="PANTHER" id="PTHR10745">
    <property type="entry name" value="GLYCYL-TRNA SYNTHETASE/DNA POLYMERASE SUBUNIT GAMMA-2"/>
    <property type="match status" value="1"/>
</dbReference>
<comment type="subcellular location">
    <subcellularLocation>
        <location evidence="8">Cytoplasm</location>
    </subcellularLocation>
</comment>
<evidence type="ECO:0000313" key="11">
    <source>
        <dbReference type="Proteomes" id="UP001519331"/>
    </source>
</evidence>
<dbReference type="InterPro" id="IPR002314">
    <property type="entry name" value="aa-tRNA-synt_IIb"/>
</dbReference>
<dbReference type="PROSITE" id="PS50862">
    <property type="entry name" value="AA_TRNA_LIGASE_II"/>
    <property type="match status" value="1"/>
</dbReference>
<evidence type="ECO:0000256" key="5">
    <source>
        <dbReference type="ARBA" id="ARBA00022840"/>
    </source>
</evidence>
<dbReference type="PRINTS" id="PR01043">
    <property type="entry name" value="TRNASYNTHGLY"/>
</dbReference>
<dbReference type="RefSeq" id="WP_210049159.1">
    <property type="nucleotide sequence ID" value="NZ_JAGINX010000001.1"/>
</dbReference>
<comment type="subunit">
    <text evidence="8">Homodimer.</text>
</comment>
<dbReference type="EC" id="6.1.1.14" evidence="8"/>
<dbReference type="InterPro" id="IPR004154">
    <property type="entry name" value="Anticodon-bd"/>
</dbReference>
<dbReference type="InterPro" id="IPR002315">
    <property type="entry name" value="tRNA-synt_gly"/>
</dbReference>
<dbReference type="SUPFAM" id="SSF55681">
    <property type="entry name" value="Class II aaRS and biotin synthetases"/>
    <property type="match status" value="1"/>
</dbReference>
<dbReference type="GO" id="GO:0004820">
    <property type="term" value="F:glycine-tRNA ligase activity"/>
    <property type="evidence" value="ECO:0007669"/>
    <property type="project" value="UniProtKB-EC"/>
</dbReference>
<dbReference type="NCBIfam" id="NF003211">
    <property type="entry name" value="PRK04173.1"/>
    <property type="match status" value="1"/>
</dbReference>
<feature type="binding site" evidence="8">
    <location>
        <begin position="204"/>
        <end position="209"/>
    </location>
    <ligand>
        <name>ATP</name>
        <dbReference type="ChEBI" id="CHEBI:30616"/>
    </ligand>
</feature>
<keyword evidence="5 8" id="KW-0067">ATP-binding</keyword>
<dbReference type="InterPro" id="IPR045864">
    <property type="entry name" value="aa-tRNA-synth_II/BPL/LPL"/>
</dbReference>
<feature type="binding site" evidence="8">
    <location>
        <begin position="325"/>
        <end position="328"/>
    </location>
    <ligand>
        <name>ATP</name>
        <dbReference type="ChEBI" id="CHEBI:30616"/>
    </ligand>
</feature>
<keyword evidence="4 8" id="KW-0547">Nucleotide-binding</keyword>
<dbReference type="InterPro" id="IPR022961">
    <property type="entry name" value="Gly_tRNA_ligase_bac"/>
</dbReference>
<dbReference type="HAMAP" id="MF_00253_B">
    <property type="entry name" value="Gly_tRNA_synth_B"/>
    <property type="match status" value="1"/>
</dbReference>
<organism evidence="10 11">
    <name type="scientific">Nesterenkonia lacusekhoensis</name>
    <dbReference type="NCBI Taxonomy" id="150832"/>
    <lineage>
        <taxon>Bacteria</taxon>
        <taxon>Bacillati</taxon>
        <taxon>Actinomycetota</taxon>
        <taxon>Actinomycetes</taxon>
        <taxon>Micrococcales</taxon>
        <taxon>Micrococcaceae</taxon>
        <taxon>Nesterenkonia</taxon>
    </lineage>
</organism>
<proteinExistence type="inferred from homology"/>
<dbReference type="Pfam" id="PF03129">
    <property type="entry name" value="HGTP_anticodon"/>
    <property type="match status" value="1"/>
</dbReference>
<dbReference type="NCBIfam" id="TIGR00389">
    <property type="entry name" value="glyS_dimeric"/>
    <property type="match status" value="1"/>
</dbReference>
<feature type="binding site" evidence="8">
    <location>
        <begin position="281"/>
        <end position="282"/>
    </location>
    <ligand>
        <name>ATP</name>
        <dbReference type="ChEBI" id="CHEBI:30616"/>
    </ligand>
</feature>
<feature type="binding site" evidence="8">
    <location>
        <begin position="209"/>
        <end position="213"/>
    </location>
    <ligand>
        <name>substrate</name>
    </ligand>
</feature>
<dbReference type="Gene3D" id="3.40.50.800">
    <property type="entry name" value="Anticodon-binding domain"/>
    <property type="match status" value="1"/>
</dbReference>
<dbReference type="InterPro" id="IPR027031">
    <property type="entry name" value="Gly-tRNA_synthase/POLG2"/>
</dbReference>
<evidence type="ECO:0000256" key="6">
    <source>
        <dbReference type="ARBA" id="ARBA00022917"/>
    </source>
</evidence>
<keyword evidence="6 8" id="KW-0648">Protein biosynthesis</keyword>
<comment type="catalytic activity">
    <reaction evidence="8">
        <text>tRNA(Gly) + glycine + ATP = glycyl-tRNA(Gly) + AMP + diphosphate</text>
        <dbReference type="Rhea" id="RHEA:16013"/>
        <dbReference type="Rhea" id="RHEA-COMP:9664"/>
        <dbReference type="Rhea" id="RHEA-COMP:9683"/>
        <dbReference type="ChEBI" id="CHEBI:30616"/>
        <dbReference type="ChEBI" id="CHEBI:33019"/>
        <dbReference type="ChEBI" id="CHEBI:57305"/>
        <dbReference type="ChEBI" id="CHEBI:78442"/>
        <dbReference type="ChEBI" id="CHEBI:78522"/>
        <dbReference type="ChEBI" id="CHEBI:456215"/>
        <dbReference type="EC" id="6.1.1.14"/>
    </reaction>
</comment>